<dbReference type="Pfam" id="PF01754">
    <property type="entry name" value="zf-A20"/>
    <property type="match status" value="1"/>
</dbReference>
<dbReference type="InterPro" id="IPR050652">
    <property type="entry name" value="AN1_A20_ZnFinger"/>
</dbReference>
<dbReference type="EMBL" id="JAAGAX010000006">
    <property type="protein sequence ID" value="KAF2312016.1"/>
    <property type="molecule type" value="Genomic_DNA"/>
</dbReference>
<dbReference type="GO" id="GO:0008270">
    <property type="term" value="F:zinc ion binding"/>
    <property type="evidence" value="ECO:0007669"/>
    <property type="project" value="UniProtKB-KW"/>
</dbReference>
<keyword evidence="3" id="KW-0863">Zinc-finger</keyword>
<feature type="domain" description="A20-type" evidence="5">
    <location>
        <begin position="12"/>
        <end position="46"/>
    </location>
</feature>
<evidence type="ECO:0000313" key="7">
    <source>
        <dbReference type="Proteomes" id="UP000467840"/>
    </source>
</evidence>
<dbReference type="SMART" id="SM00259">
    <property type="entry name" value="ZnF_A20"/>
    <property type="match status" value="1"/>
</dbReference>
<dbReference type="Gene3D" id="1.20.5.4770">
    <property type="match status" value="1"/>
</dbReference>
<keyword evidence="2" id="KW-0479">Metal-binding</keyword>
<keyword evidence="7" id="KW-1185">Reference proteome</keyword>
<comment type="function">
    <text evidence="1">May be involved in environmental stress response.</text>
</comment>
<evidence type="ECO:0000313" key="6">
    <source>
        <dbReference type="EMBL" id="KAF2312016.1"/>
    </source>
</evidence>
<comment type="caution">
    <text evidence="6">The sequence shown here is derived from an EMBL/GenBank/DDBJ whole genome shotgun (WGS) entry which is preliminary data.</text>
</comment>
<reference evidence="6 7" key="1">
    <citation type="journal article" date="2020" name="Mol. Plant">
        <title>The Chromosome-Based Rubber Tree Genome Provides New Insights into Spurge Genome Evolution and Rubber Biosynthesis.</title>
        <authorList>
            <person name="Liu J."/>
            <person name="Shi C."/>
            <person name="Shi C.C."/>
            <person name="Li W."/>
            <person name="Zhang Q.J."/>
            <person name="Zhang Y."/>
            <person name="Li K."/>
            <person name="Lu H.F."/>
            <person name="Shi C."/>
            <person name="Zhu S.T."/>
            <person name="Xiao Z.Y."/>
            <person name="Nan H."/>
            <person name="Yue Y."/>
            <person name="Zhu X.G."/>
            <person name="Wu Y."/>
            <person name="Hong X.N."/>
            <person name="Fan G.Y."/>
            <person name="Tong Y."/>
            <person name="Zhang D."/>
            <person name="Mao C.L."/>
            <person name="Liu Y.L."/>
            <person name="Hao S.J."/>
            <person name="Liu W.Q."/>
            <person name="Lv M.Q."/>
            <person name="Zhang H.B."/>
            <person name="Liu Y."/>
            <person name="Hu-Tang G.R."/>
            <person name="Wang J.P."/>
            <person name="Wang J.H."/>
            <person name="Sun Y.H."/>
            <person name="Ni S.B."/>
            <person name="Chen W.B."/>
            <person name="Zhang X.C."/>
            <person name="Jiao Y.N."/>
            <person name="Eichler E.E."/>
            <person name="Li G.H."/>
            <person name="Liu X."/>
            <person name="Gao L.Z."/>
        </authorList>
    </citation>
    <scope>NUCLEOTIDE SEQUENCE [LARGE SCALE GENOMIC DNA]</scope>
    <source>
        <strain evidence="7">cv. GT1</strain>
        <tissue evidence="6">Leaf</tissue>
    </source>
</reference>
<proteinExistence type="predicted"/>
<accession>A0A6A6MIS6</accession>
<organism evidence="6 7">
    <name type="scientific">Hevea brasiliensis</name>
    <name type="common">Para rubber tree</name>
    <name type="synonym">Siphonia brasiliensis</name>
    <dbReference type="NCBI Taxonomy" id="3981"/>
    <lineage>
        <taxon>Eukaryota</taxon>
        <taxon>Viridiplantae</taxon>
        <taxon>Streptophyta</taxon>
        <taxon>Embryophyta</taxon>
        <taxon>Tracheophyta</taxon>
        <taxon>Spermatophyta</taxon>
        <taxon>Magnoliopsida</taxon>
        <taxon>eudicotyledons</taxon>
        <taxon>Gunneridae</taxon>
        <taxon>Pentapetalae</taxon>
        <taxon>rosids</taxon>
        <taxon>fabids</taxon>
        <taxon>Malpighiales</taxon>
        <taxon>Euphorbiaceae</taxon>
        <taxon>Crotonoideae</taxon>
        <taxon>Micrandreae</taxon>
        <taxon>Hevea</taxon>
    </lineage>
</organism>
<keyword evidence="4" id="KW-0862">Zinc</keyword>
<evidence type="ECO:0000256" key="4">
    <source>
        <dbReference type="ARBA" id="ARBA00022833"/>
    </source>
</evidence>
<name>A0A6A6MIS6_HEVBR</name>
<evidence type="ECO:0000256" key="1">
    <source>
        <dbReference type="ARBA" id="ARBA00003732"/>
    </source>
</evidence>
<evidence type="ECO:0000259" key="5">
    <source>
        <dbReference type="PROSITE" id="PS51036"/>
    </source>
</evidence>
<gene>
    <name evidence="6" type="ORF">GH714_027764</name>
</gene>
<protein>
    <recommendedName>
        <fullName evidence="5">A20-type domain-containing protein</fullName>
    </recommendedName>
</protein>
<dbReference type="PANTHER" id="PTHR10634:SF146">
    <property type="entry name" value="AN1-TYPE DOMAIN-CONTAINING PROTEIN"/>
    <property type="match status" value="1"/>
</dbReference>
<dbReference type="PROSITE" id="PS51036">
    <property type="entry name" value="ZF_A20"/>
    <property type="match status" value="1"/>
</dbReference>
<sequence length="142" mass="15297">MDHDETGCQAPPERPILCINNCGFFGSAATMNMCSKCHKDMLLKQEQAKLAASSAGNFVNGSSSNSVEQPVVVDTIDVQVNKVESNSISVQLSCASGWGRVLRQSQRTVQAGAALARNGFNLVPDSWFILKDTTTVDVLIDY</sequence>
<dbReference type="PANTHER" id="PTHR10634">
    <property type="entry name" value="AN1-TYPE ZINC FINGER PROTEIN"/>
    <property type="match status" value="1"/>
</dbReference>
<dbReference type="GO" id="GO:0003677">
    <property type="term" value="F:DNA binding"/>
    <property type="evidence" value="ECO:0007669"/>
    <property type="project" value="InterPro"/>
</dbReference>
<evidence type="ECO:0000256" key="2">
    <source>
        <dbReference type="ARBA" id="ARBA00022723"/>
    </source>
</evidence>
<dbReference type="Proteomes" id="UP000467840">
    <property type="component" value="Chromosome 14"/>
</dbReference>
<dbReference type="SUPFAM" id="SSF57716">
    <property type="entry name" value="Glucocorticoid receptor-like (DNA-binding domain)"/>
    <property type="match status" value="1"/>
</dbReference>
<dbReference type="InterPro" id="IPR002653">
    <property type="entry name" value="Znf_A20"/>
</dbReference>
<dbReference type="AlphaFoldDB" id="A0A6A6MIS6"/>
<evidence type="ECO:0000256" key="3">
    <source>
        <dbReference type="ARBA" id="ARBA00022771"/>
    </source>
</evidence>